<dbReference type="Proteomes" id="UP000000657">
    <property type="component" value="Chromosome"/>
</dbReference>
<evidence type="ECO:0000313" key="3">
    <source>
        <dbReference type="Proteomes" id="UP000000657"/>
    </source>
</evidence>
<organism evidence="2 3">
    <name type="scientific">Frankia alni (strain DSM 45986 / CECT 9034 / ACN14a)</name>
    <dbReference type="NCBI Taxonomy" id="326424"/>
    <lineage>
        <taxon>Bacteria</taxon>
        <taxon>Bacillati</taxon>
        <taxon>Actinomycetota</taxon>
        <taxon>Actinomycetes</taxon>
        <taxon>Frankiales</taxon>
        <taxon>Frankiaceae</taxon>
        <taxon>Frankia</taxon>
    </lineage>
</organism>
<evidence type="ECO:0000256" key="1">
    <source>
        <dbReference type="SAM" id="SignalP"/>
    </source>
</evidence>
<protein>
    <submittedName>
        <fullName evidence="2">Uncharacterized protein</fullName>
    </submittedName>
</protein>
<feature type="signal peptide" evidence="1">
    <location>
        <begin position="1"/>
        <end position="36"/>
    </location>
</feature>
<feature type="chain" id="PRO_5039574664" evidence="1">
    <location>
        <begin position="37"/>
        <end position="55"/>
    </location>
</feature>
<dbReference type="KEGG" id="fal:FRAAL1833"/>
<keyword evidence="1" id="KW-0732">Signal</keyword>
<dbReference type="HOGENOM" id="CLU_3043669_0_0_11"/>
<dbReference type="STRING" id="326424.FRAAL1833"/>
<evidence type="ECO:0000313" key="2">
    <source>
        <dbReference type="EMBL" id="CAJ60484.1"/>
    </source>
</evidence>
<dbReference type="EMBL" id="CT573213">
    <property type="protein sequence ID" value="CAJ60484.1"/>
    <property type="molecule type" value="Genomic_DNA"/>
</dbReference>
<keyword evidence="3" id="KW-1185">Reference proteome</keyword>
<dbReference type="AlphaFoldDB" id="Q0RPP7"/>
<gene>
    <name evidence="2" type="ordered locus">FRAAL1833</name>
</gene>
<accession>Q0RPP7</accession>
<reference evidence="2 3" key="1">
    <citation type="journal article" date="2007" name="Genome Res.">
        <title>Genome characteristics of facultatively symbiotic Frankia sp. strains reflect host range and host plant biogeography.</title>
        <authorList>
            <person name="Normand P."/>
            <person name="Lapierre P."/>
            <person name="Tisa L.S."/>
            <person name="Gogarten J.P."/>
            <person name="Alloisio N."/>
            <person name="Bagnarol E."/>
            <person name="Bassi C.A."/>
            <person name="Berry A.M."/>
            <person name="Bickhart D.M."/>
            <person name="Choisne N."/>
            <person name="Couloux A."/>
            <person name="Cournoyer B."/>
            <person name="Cruveiller S."/>
            <person name="Daubin V."/>
            <person name="Demange N."/>
            <person name="Francino M.P."/>
            <person name="Goltsman E."/>
            <person name="Huang Y."/>
            <person name="Kopp O.R."/>
            <person name="Labarre L."/>
            <person name="Lapidus A."/>
            <person name="Lavire C."/>
            <person name="Marechal J."/>
            <person name="Martinez M."/>
            <person name="Mastronunzio J.E."/>
            <person name="Mullin B.C."/>
            <person name="Niemann J."/>
            <person name="Pujic P."/>
            <person name="Rawnsley T."/>
            <person name="Rouy Z."/>
            <person name="Schenowitz C."/>
            <person name="Sellstedt A."/>
            <person name="Tavares F."/>
            <person name="Tomkins J.P."/>
            <person name="Vallenet D."/>
            <person name="Valverde C."/>
            <person name="Wall L.G."/>
            <person name="Wang Y."/>
            <person name="Medigue C."/>
            <person name="Benson D.R."/>
        </authorList>
    </citation>
    <scope>NUCLEOTIDE SEQUENCE [LARGE SCALE GENOMIC DNA]</scope>
    <source>
        <strain evidence="3">DSM 45986 / CECT 9034 / ACN14a</strain>
    </source>
</reference>
<proteinExistence type="predicted"/>
<sequence length="55" mass="5568">MRPSSGSRRHTRTAGKRRALAAVAVAAAFGFLTTGAGCPPPGQPCQPYPPSSAVC</sequence>
<name>Q0RPP7_FRAAA</name>